<dbReference type="SUPFAM" id="SSF55979">
    <property type="entry name" value="DNA clamp"/>
    <property type="match status" value="1"/>
</dbReference>
<evidence type="ECO:0000256" key="4">
    <source>
        <dbReference type="ARBA" id="ARBA00023125"/>
    </source>
</evidence>
<evidence type="ECO:0000256" key="6">
    <source>
        <dbReference type="SAM" id="MobiDB-lite"/>
    </source>
</evidence>
<keyword evidence="4" id="KW-0238">DNA-binding</keyword>
<keyword evidence="3 7" id="KW-1133">Transmembrane helix</keyword>
<keyword evidence="2 7" id="KW-0812">Transmembrane</keyword>
<keyword evidence="10" id="KW-1185">Reference proteome</keyword>
<evidence type="ECO:0000256" key="7">
    <source>
        <dbReference type="SAM" id="Phobius"/>
    </source>
</evidence>
<sequence>MLELPLVKGDPFHHVLEAILDLSDVAHVVCTRRGLNLQAVDTKRAAIVSLLFPAEDFKGYTCDEYISMGIQSATWSRPSAAATRKTPSPSRSAKKTSAPLPYHSCRPKSTVDYEFRLVDAELARFELPDRQFLGSKYQGSVKMPSVEFRRICKYLSLISVTDEDLTFFAKGTNGDVYMYKQAFGWAYVKNRHNTWEQFYVYWMCPFIGAILAAWMFRAFFLAPAAKAKAKKHMMNIIICISMDRMEYGLALDIWQQGQGMMARR</sequence>
<name>A0AAQ3PL69_PASNO</name>
<dbReference type="PANTHER" id="PTHR11352:SF0">
    <property type="entry name" value="PROLIFERATING CELL NUCLEAR ANTIGEN"/>
    <property type="match status" value="1"/>
</dbReference>
<evidence type="ECO:0000313" key="9">
    <source>
        <dbReference type="EMBL" id="WVZ48741.1"/>
    </source>
</evidence>
<dbReference type="PANTHER" id="PTHR11352">
    <property type="entry name" value="PROLIFERATING CELL NUCLEAR ANTIGEN"/>
    <property type="match status" value="1"/>
</dbReference>
<proteinExistence type="predicted"/>
<evidence type="ECO:0000256" key="5">
    <source>
        <dbReference type="ARBA" id="ARBA00023136"/>
    </source>
</evidence>
<comment type="subcellular location">
    <subcellularLocation>
        <location evidence="1">Membrane</location>
        <topology evidence="1">Multi-pass membrane protein</topology>
    </subcellularLocation>
</comment>
<dbReference type="Gene3D" id="1.20.1080.10">
    <property type="entry name" value="Glycerol uptake facilitator protein"/>
    <property type="match status" value="1"/>
</dbReference>
<dbReference type="InterPro" id="IPR046938">
    <property type="entry name" value="DNA_clamp_sf"/>
</dbReference>
<dbReference type="GO" id="GO:0030337">
    <property type="term" value="F:DNA polymerase processivity factor activity"/>
    <property type="evidence" value="ECO:0007669"/>
    <property type="project" value="InterPro"/>
</dbReference>
<dbReference type="PRINTS" id="PR00339">
    <property type="entry name" value="PCNACYCLIN"/>
</dbReference>
<feature type="domain" description="Proliferating cell nuclear antigen PCNA N-terminal" evidence="8">
    <location>
        <begin position="1"/>
        <end position="74"/>
    </location>
</feature>
<gene>
    <name evidence="9" type="ORF">U9M48_000159</name>
</gene>
<feature type="region of interest" description="Disordered" evidence="6">
    <location>
        <begin position="78"/>
        <end position="103"/>
    </location>
</feature>
<dbReference type="InterPro" id="IPR023271">
    <property type="entry name" value="Aquaporin-like"/>
</dbReference>
<dbReference type="GO" id="GO:0006272">
    <property type="term" value="P:leading strand elongation"/>
    <property type="evidence" value="ECO:0007669"/>
    <property type="project" value="TreeGrafter"/>
</dbReference>
<dbReference type="Proteomes" id="UP001341281">
    <property type="component" value="Chromosome 01"/>
</dbReference>
<dbReference type="GO" id="GO:0006275">
    <property type="term" value="P:regulation of DNA replication"/>
    <property type="evidence" value="ECO:0007669"/>
    <property type="project" value="InterPro"/>
</dbReference>
<organism evidence="9 10">
    <name type="scientific">Paspalum notatum var. saurae</name>
    <dbReference type="NCBI Taxonomy" id="547442"/>
    <lineage>
        <taxon>Eukaryota</taxon>
        <taxon>Viridiplantae</taxon>
        <taxon>Streptophyta</taxon>
        <taxon>Embryophyta</taxon>
        <taxon>Tracheophyta</taxon>
        <taxon>Spermatophyta</taxon>
        <taxon>Magnoliopsida</taxon>
        <taxon>Liliopsida</taxon>
        <taxon>Poales</taxon>
        <taxon>Poaceae</taxon>
        <taxon>PACMAD clade</taxon>
        <taxon>Panicoideae</taxon>
        <taxon>Andropogonodae</taxon>
        <taxon>Paspaleae</taxon>
        <taxon>Paspalinae</taxon>
        <taxon>Paspalum</taxon>
    </lineage>
</organism>
<keyword evidence="5 7" id="KW-0472">Membrane</keyword>
<dbReference type="EMBL" id="CP144745">
    <property type="protein sequence ID" value="WVZ48741.1"/>
    <property type="molecule type" value="Genomic_DNA"/>
</dbReference>
<dbReference type="GO" id="GO:0019985">
    <property type="term" value="P:translesion synthesis"/>
    <property type="evidence" value="ECO:0007669"/>
    <property type="project" value="TreeGrafter"/>
</dbReference>
<dbReference type="InterPro" id="IPR022648">
    <property type="entry name" value="Pr_cel_nuc_antig_N"/>
</dbReference>
<accession>A0AAQ3PL69</accession>
<evidence type="ECO:0000313" key="10">
    <source>
        <dbReference type="Proteomes" id="UP001341281"/>
    </source>
</evidence>
<dbReference type="InterPro" id="IPR000730">
    <property type="entry name" value="Pr_cel_nuc_antig"/>
</dbReference>
<dbReference type="GO" id="GO:0006298">
    <property type="term" value="P:mismatch repair"/>
    <property type="evidence" value="ECO:0007669"/>
    <property type="project" value="TreeGrafter"/>
</dbReference>
<dbReference type="GO" id="GO:0003677">
    <property type="term" value="F:DNA binding"/>
    <property type="evidence" value="ECO:0007669"/>
    <property type="project" value="UniProtKB-KW"/>
</dbReference>
<dbReference type="AlphaFoldDB" id="A0AAQ3PL69"/>
<feature type="transmembrane region" description="Helical" evidence="7">
    <location>
        <begin position="199"/>
        <end position="224"/>
    </location>
</feature>
<evidence type="ECO:0000256" key="3">
    <source>
        <dbReference type="ARBA" id="ARBA00022989"/>
    </source>
</evidence>
<dbReference type="GO" id="GO:0016020">
    <property type="term" value="C:membrane"/>
    <property type="evidence" value="ECO:0007669"/>
    <property type="project" value="UniProtKB-SubCell"/>
</dbReference>
<reference evidence="9 10" key="1">
    <citation type="submission" date="2024-02" db="EMBL/GenBank/DDBJ databases">
        <title>High-quality chromosome-scale genome assembly of Pensacola bahiagrass (Paspalum notatum Flugge var. saurae).</title>
        <authorList>
            <person name="Vega J.M."/>
            <person name="Podio M."/>
            <person name="Orjuela J."/>
            <person name="Siena L.A."/>
            <person name="Pessino S.C."/>
            <person name="Combes M.C."/>
            <person name="Mariac C."/>
            <person name="Albertini E."/>
            <person name="Pupilli F."/>
            <person name="Ortiz J.P.A."/>
            <person name="Leblanc O."/>
        </authorList>
    </citation>
    <scope>NUCLEOTIDE SEQUENCE [LARGE SCALE GENOMIC DNA]</scope>
    <source>
        <strain evidence="9">R1</strain>
        <tissue evidence="9">Leaf</tissue>
    </source>
</reference>
<evidence type="ECO:0000256" key="2">
    <source>
        <dbReference type="ARBA" id="ARBA00022692"/>
    </source>
</evidence>
<dbReference type="Pfam" id="PF00705">
    <property type="entry name" value="PCNA_N"/>
    <property type="match status" value="1"/>
</dbReference>
<dbReference type="SUPFAM" id="SSF81338">
    <property type="entry name" value="Aquaporin-like"/>
    <property type="match status" value="1"/>
</dbReference>
<dbReference type="GO" id="GO:0043626">
    <property type="term" value="C:PCNA complex"/>
    <property type="evidence" value="ECO:0007669"/>
    <property type="project" value="TreeGrafter"/>
</dbReference>
<evidence type="ECO:0000256" key="1">
    <source>
        <dbReference type="ARBA" id="ARBA00004141"/>
    </source>
</evidence>
<dbReference type="Gene3D" id="3.70.10.10">
    <property type="match status" value="1"/>
</dbReference>
<evidence type="ECO:0000259" key="8">
    <source>
        <dbReference type="Pfam" id="PF00705"/>
    </source>
</evidence>
<protein>
    <recommendedName>
        <fullName evidence="8">Proliferating cell nuclear antigen PCNA N-terminal domain-containing protein</fullName>
    </recommendedName>
</protein>